<dbReference type="OrthoDB" id="7559156at2"/>
<sequence length="166" mass="17743">MTTDRTVRLSPEEKALKLATADAVRAAGGQVFVGEEVGRTQSVISDYGSTSTRSFMPLDIVRKVEALSAGAPGAPHITRALARAQGLSLDCHADPRSDDFDLGDWMARLAAESADVMAQMAGHNLSATCAAMSDNARADMCRELDQLEDVVRQCRAAMERDDPDSS</sequence>
<dbReference type="EMBL" id="CP011770">
    <property type="protein sequence ID" value="AKM09857.1"/>
    <property type="molecule type" value="Genomic_DNA"/>
</dbReference>
<evidence type="ECO:0000313" key="1">
    <source>
        <dbReference type="EMBL" id="AKM09857.1"/>
    </source>
</evidence>
<dbReference type="STRING" id="1348774.AB433_07460"/>
<dbReference type="KEGG" id="cna:AB433_07460"/>
<keyword evidence="2" id="KW-1185">Reference proteome</keyword>
<accession>A0A0G3XF72</accession>
<dbReference type="AlphaFoldDB" id="A0A0G3XF72"/>
<dbReference type="PATRIC" id="fig|1348774.3.peg.1563"/>
<organism evidence="1 2">
    <name type="scientific">Croceicoccus naphthovorans</name>
    <dbReference type="NCBI Taxonomy" id="1348774"/>
    <lineage>
        <taxon>Bacteria</taxon>
        <taxon>Pseudomonadati</taxon>
        <taxon>Pseudomonadota</taxon>
        <taxon>Alphaproteobacteria</taxon>
        <taxon>Sphingomonadales</taxon>
        <taxon>Erythrobacteraceae</taxon>
        <taxon>Croceicoccus</taxon>
    </lineage>
</organism>
<name>A0A0G3XF72_9SPHN</name>
<evidence type="ECO:0000313" key="2">
    <source>
        <dbReference type="Proteomes" id="UP000035287"/>
    </source>
</evidence>
<protein>
    <submittedName>
        <fullName evidence="1">Uncharacterized protein</fullName>
    </submittedName>
</protein>
<reference evidence="1 2" key="1">
    <citation type="submission" date="2015-06" db="EMBL/GenBank/DDBJ databases">
        <authorList>
            <person name="Zeng Y."/>
            <person name="Huang Y."/>
        </authorList>
    </citation>
    <scope>NUCLEOTIDE SEQUENCE [LARGE SCALE GENOMIC DNA]</scope>
    <source>
        <strain evidence="1 2">PQ-2</strain>
    </source>
</reference>
<gene>
    <name evidence="1" type="ORF">AB433_07460</name>
</gene>
<proteinExistence type="predicted"/>
<dbReference type="RefSeq" id="WP_047820541.1">
    <property type="nucleotide sequence ID" value="NZ_CP011770.1"/>
</dbReference>
<dbReference type="Proteomes" id="UP000035287">
    <property type="component" value="Chromosome"/>
</dbReference>